<dbReference type="OrthoDB" id="1343633at2"/>
<comment type="caution">
    <text evidence="2">The sequence shown here is derived from an EMBL/GenBank/DDBJ whole genome shotgun (WGS) entry which is preliminary data.</text>
</comment>
<dbReference type="SMART" id="SM00028">
    <property type="entry name" value="TPR"/>
    <property type="match status" value="2"/>
</dbReference>
<dbReference type="InterPro" id="IPR011990">
    <property type="entry name" value="TPR-like_helical_dom_sf"/>
</dbReference>
<feature type="repeat" description="TPR" evidence="1">
    <location>
        <begin position="215"/>
        <end position="248"/>
    </location>
</feature>
<accession>A0A562KNY5</accession>
<proteinExistence type="predicted"/>
<organism evidence="2 3">
    <name type="scientific">Flavobacterium cheniae</name>
    <dbReference type="NCBI Taxonomy" id="295428"/>
    <lineage>
        <taxon>Bacteria</taxon>
        <taxon>Pseudomonadati</taxon>
        <taxon>Bacteroidota</taxon>
        <taxon>Flavobacteriia</taxon>
        <taxon>Flavobacteriales</taxon>
        <taxon>Flavobacteriaceae</taxon>
        <taxon>Flavobacterium</taxon>
    </lineage>
</organism>
<name>A0A562KNY5_9FLAO</name>
<dbReference type="SUPFAM" id="SSF48452">
    <property type="entry name" value="TPR-like"/>
    <property type="match status" value="1"/>
</dbReference>
<dbReference type="InterPro" id="IPR019734">
    <property type="entry name" value="TPR_rpt"/>
</dbReference>
<keyword evidence="3" id="KW-1185">Reference proteome</keyword>
<evidence type="ECO:0000313" key="3">
    <source>
        <dbReference type="Proteomes" id="UP000315312"/>
    </source>
</evidence>
<dbReference type="Proteomes" id="UP000315312">
    <property type="component" value="Unassembled WGS sequence"/>
</dbReference>
<dbReference type="AlphaFoldDB" id="A0A562KNY5"/>
<dbReference type="Gene3D" id="1.25.40.10">
    <property type="entry name" value="Tetratricopeptide repeat domain"/>
    <property type="match status" value="1"/>
</dbReference>
<evidence type="ECO:0000313" key="2">
    <source>
        <dbReference type="EMBL" id="TWH97074.1"/>
    </source>
</evidence>
<evidence type="ECO:0000256" key="1">
    <source>
        <dbReference type="PROSITE-ProRule" id="PRU00339"/>
    </source>
</evidence>
<keyword evidence="1" id="KW-0802">TPR repeat</keyword>
<protein>
    <submittedName>
        <fullName evidence="2">TPR repeat protein</fullName>
    </submittedName>
</protein>
<gene>
    <name evidence="2" type="ORF">IP97_00499</name>
</gene>
<dbReference type="RefSeq" id="WP_133609924.1">
    <property type="nucleotide sequence ID" value="NZ_SNZC01000003.1"/>
</dbReference>
<dbReference type="Pfam" id="PF13414">
    <property type="entry name" value="TPR_11"/>
    <property type="match status" value="1"/>
</dbReference>
<dbReference type="PROSITE" id="PS50005">
    <property type="entry name" value="TPR"/>
    <property type="match status" value="2"/>
</dbReference>
<reference evidence="2 3" key="1">
    <citation type="journal article" date="2015" name="Stand. Genomic Sci.">
        <title>Genomic Encyclopedia of Bacterial and Archaeal Type Strains, Phase III: the genomes of soil and plant-associated and newly described type strains.</title>
        <authorList>
            <person name="Whitman W.B."/>
            <person name="Woyke T."/>
            <person name="Klenk H.P."/>
            <person name="Zhou Y."/>
            <person name="Lilburn T.G."/>
            <person name="Beck B.J."/>
            <person name="De Vos P."/>
            <person name="Vandamme P."/>
            <person name="Eisen J.A."/>
            <person name="Garrity G."/>
            <person name="Hugenholtz P."/>
            <person name="Kyrpides N.C."/>
        </authorList>
    </citation>
    <scope>NUCLEOTIDE SEQUENCE [LARGE SCALE GENOMIC DNA]</scope>
    <source>
        <strain evidence="2 3">CGMCC 1.6844</strain>
    </source>
</reference>
<dbReference type="EMBL" id="VLKM01000002">
    <property type="protein sequence ID" value="TWH97074.1"/>
    <property type="molecule type" value="Genomic_DNA"/>
</dbReference>
<sequence length="295" mass="34632">MKKIVTLLFICPLILFGQDFKKEFTSKFRENEYNSTEIKNILKNWKKTSKNDVEYYISAFNFYFKESQQEVLQLTQDESQEGKEALVLSDSLGNKSGYMYSQINTNDSLFKISQNTIDEAIKLFPNRLDLRFGKIHTLGEVKKFDEFTTEILKTIDYSKKINHKWFWSNDKILEDSEIFFIDSMQSYQNTLFQIESDENLKKVAKKMYNIFPNDIFVISSYGVTFLIEGKNKEALELYLKAEKINPNDTIVLNNIGLIYERLSDKKNALKYYQKITEVGDKKAKALAEKKINQLK</sequence>
<feature type="repeat" description="TPR" evidence="1">
    <location>
        <begin position="249"/>
        <end position="282"/>
    </location>
</feature>